<dbReference type="InterPro" id="IPR050483">
    <property type="entry name" value="CoA-transferase_III_domain"/>
</dbReference>
<dbReference type="EMBL" id="CAJVAP010000006">
    <property type="protein sequence ID" value="CAG7603481.1"/>
    <property type="molecule type" value="Genomic_DNA"/>
</dbReference>
<organism evidence="1 2">
    <name type="scientific">Leucobacter soli</name>
    <dbReference type="NCBI Taxonomy" id="2812850"/>
    <lineage>
        <taxon>Bacteria</taxon>
        <taxon>Bacillati</taxon>
        <taxon>Actinomycetota</taxon>
        <taxon>Actinomycetes</taxon>
        <taxon>Micrococcales</taxon>
        <taxon>Microbacteriaceae</taxon>
        <taxon>Leucobacter</taxon>
    </lineage>
</organism>
<keyword evidence="2" id="KW-1185">Reference proteome</keyword>
<protein>
    <submittedName>
        <fullName evidence="1">Acetyl-CoA:oxalate CoA-transferase</fullName>
        <ecNumber evidence="1">2.8.3.19</ecNumber>
    </submittedName>
</protein>
<comment type="caution">
    <text evidence="1">The sequence shown here is derived from an EMBL/GenBank/DDBJ whole genome shotgun (WGS) entry which is preliminary data.</text>
</comment>
<dbReference type="GO" id="GO:0008410">
    <property type="term" value="F:CoA-transferase activity"/>
    <property type="evidence" value="ECO:0007669"/>
    <property type="project" value="TreeGrafter"/>
</dbReference>
<evidence type="ECO:0000313" key="1">
    <source>
        <dbReference type="EMBL" id="CAG7603481.1"/>
    </source>
</evidence>
<proteinExistence type="predicted"/>
<dbReference type="AlphaFoldDB" id="A0A916NV67"/>
<gene>
    <name evidence="1" type="primary">uctC</name>
    <name evidence="1" type="ORF">LEUCIP111803_00641</name>
</gene>
<name>A0A916NV67_9MICO</name>
<dbReference type="Proteomes" id="UP000693892">
    <property type="component" value="Unassembled WGS sequence"/>
</dbReference>
<evidence type="ECO:0000313" key="2">
    <source>
        <dbReference type="Proteomes" id="UP000693892"/>
    </source>
</evidence>
<dbReference type="InterPro" id="IPR003673">
    <property type="entry name" value="CoA-Trfase_fam_III"/>
</dbReference>
<keyword evidence="1" id="KW-0808">Transferase</keyword>
<dbReference type="EC" id="2.8.3.19" evidence="1"/>
<dbReference type="PANTHER" id="PTHR48207:SF3">
    <property type="entry name" value="SUCCINATE--HYDROXYMETHYLGLUTARATE COA-TRANSFERASE"/>
    <property type="match status" value="1"/>
</dbReference>
<reference evidence="1" key="1">
    <citation type="submission" date="2021-06" db="EMBL/GenBank/DDBJ databases">
        <authorList>
            <person name="Criscuolo A."/>
        </authorList>
    </citation>
    <scope>NUCLEOTIDE SEQUENCE</scope>
    <source>
        <strain evidence="1">CIP111803</strain>
    </source>
</reference>
<sequence length="375" mass="40685">MILGDMGAEIIKIESPKGDLTRTTPPIYLDGTSLYFISNNRNKKSVLLDLKSEVGKAAFNDLVAAADAVIYNYSNGVARRLGIEHDDLAAINPNIITVSITGFGEEGPEADRPAVDLIAQALSGAMSITGEPGGEPVRSGVPTADIPAGMYACIGLLAGLHARRELGHGLRVDTSLFHAQLSLLNYEASLTKYTGVEIGPQGSGHTGNALAQAFRTSDGWLVIDAGFNHHFKQLCRLIGIPEAAENPRWQEREGRRQDRVELTRMVQDVLATQTTKHWHGILAPEGILCAPVNGVLDALDHPQSKAYSATRPLSFEDNTVEVLTTPLWFDKQTEHPMQDPPGLGEHTREILTTVLGYDEERVERVLREGTGKKGN</sequence>
<accession>A0A916NV67</accession>
<dbReference type="Pfam" id="PF02515">
    <property type="entry name" value="CoA_transf_3"/>
    <property type="match status" value="1"/>
</dbReference>
<dbReference type="PANTHER" id="PTHR48207">
    <property type="entry name" value="SUCCINATE--HYDROXYMETHYLGLUTARATE COA-TRANSFERASE"/>
    <property type="match status" value="1"/>
</dbReference>